<accession>A0AAW0E477</accession>
<gene>
    <name evidence="3" type="ORF">VNI00_002069</name>
</gene>
<keyword evidence="4" id="KW-1185">Reference proteome</keyword>
<evidence type="ECO:0000313" key="4">
    <source>
        <dbReference type="Proteomes" id="UP001383192"/>
    </source>
</evidence>
<name>A0AAW0E477_9AGAR</name>
<sequence length="304" mass="33187">MNVTRQPVPSILLEVCVDSVESALKFVAIEILVFDVLIQRHSAAKGGANRLELCGNLGLGGGTTPSAGLLRSVQKALTDDGYNIPIMAMIRPRVGDFLYSEHEVDIMIQDIEIFKEFGVQGVVFGALTAEGNIDIQTTRRLVEASLPLEVCFHRAFDMTKDADAAFRDIRAVGAGITRILTRYSQFLYIFLFGIQRLSSSGQAVSVVQSLPVVKMLIETSKDQQGPVIMPGSGVNARSVEEVVECLGPFGLLEIHMSGGGWLESGMSHRPEGMGMGASEAKEWCIWRTSESSVRQVREKLDRLV</sequence>
<dbReference type="Proteomes" id="UP001383192">
    <property type="component" value="Unassembled WGS sequence"/>
</dbReference>
<protein>
    <recommendedName>
        <fullName evidence="2">Copper homeostasis protein cutC homolog</fullName>
    </recommendedName>
</protein>
<dbReference type="PANTHER" id="PTHR12598:SF0">
    <property type="entry name" value="COPPER HOMEOSTASIS PROTEIN CUTC HOMOLOG"/>
    <property type="match status" value="1"/>
</dbReference>
<evidence type="ECO:0000256" key="2">
    <source>
        <dbReference type="ARBA" id="ARBA00019014"/>
    </source>
</evidence>
<organism evidence="3 4">
    <name type="scientific">Paramarasmius palmivorus</name>
    <dbReference type="NCBI Taxonomy" id="297713"/>
    <lineage>
        <taxon>Eukaryota</taxon>
        <taxon>Fungi</taxon>
        <taxon>Dikarya</taxon>
        <taxon>Basidiomycota</taxon>
        <taxon>Agaricomycotina</taxon>
        <taxon>Agaricomycetes</taxon>
        <taxon>Agaricomycetidae</taxon>
        <taxon>Agaricales</taxon>
        <taxon>Marasmiineae</taxon>
        <taxon>Marasmiaceae</taxon>
        <taxon>Paramarasmius</taxon>
    </lineage>
</organism>
<dbReference type="AlphaFoldDB" id="A0AAW0E477"/>
<comment type="similarity">
    <text evidence="1">Belongs to the CutC family.</text>
</comment>
<reference evidence="3 4" key="1">
    <citation type="submission" date="2024-01" db="EMBL/GenBank/DDBJ databases">
        <title>A draft genome for a cacao thread blight-causing isolate of Paramarasmius palmivorus.</title>
        <authorList>
            <person name="Baruah I.K."/>
            <person name="Bukari Y."/>
            <person name="Amoako-Attah I."/>
            <person name="Meinhardt L.W."/>
            <person name="Bailey B.A."/>
            <person name="Cohen S.P."/>
        </authorList>
    </citation>
    <scope>NUCLEOTIDE SEQUENCE [LARGE SCALE GENOMIC DNA]</scope>
    <source>
        <strain evidence="3 4">GH-12</strain>
    </source>
</reference>
<dbReference type="HAMAP" id="MF_00795">
    <property type="entry name" value="CutC"/>
    <property type="match status" value="1"/>
</dbReference>
<proteinExistence type="inferred from homology"/>
<dbReference type="Gene3D" id="3.20.20.380">
    <property type="entry name" value="Copper homeostasis (CutC) domain"/>
    <property type="match status" value="1"/>
</dbReference>
<dbReference type="PANTHER" id="PTHR12598">
    <property type="entry name" value="COPPER HOMEOSTASIS PROTEIN CUTC"/>
    <property type="match status" value="1"/>
</dbReference>
<dbReference type="EMBL" id="JAYKXP010000005">
    <property type="protein sequence ID" value="KAK7058435.1"/>
    <property type="molecule type" value="Genomic_DNA"/>
</dbReference>
<comment type="caution">
    <text evidence="3">The sequence shown here is derived from an EMBL/GenBank/DDBJ whole genome shotgun (WGS) entry which is preliminary data.</text>
</comment>
<dbReference type="InterPro" id="IPR036822">
    <property type="entry name" value="CutC-like_dom_sf"/>
</dbReference>
<dbReference type="Pfam" id="PF03932">
    <property type="entry name" value="CutC"/>
    <property type="match status" value="2"/>
</dbReference>
<dbReference type="SUPFAM" id="SSF110395">
    <property type="entry name" value="CutC-like"/>
    <property type="match status" value="1"/>
</dbReference>
<dbReference type="GO" id="GO:0005507">
    <property type="term" value="F:copper ion binding"/>
    <property type="evidence" value="ECO:0007669"/>
    <property type="project" value="TreeGrafter"/>
</dbReference>
<dbReference type="InterPro" id="IPR005627">
    <property type="entry name" value="CutC-like"/>
</dbReference>
<evidence type="ECO:0000256" key="1">
    <source>
        <dbReference type="ARBA" id="ARBA00007768"/>
    </source>
</evidence>
<evidence type="ECO:0000313" key="3">
    <source>
        <dbReference type="EMBL" id="KAK7058435.1"/>
    </source>
</evidence>